<evidence type="ECO:0000256" key="6">
    <source>
        <dbReference type="ARBA" id="ARBA00023136"/>
    </source>
</evidence>
<evidence type="ECO:0000256" key="7">
    <source>
        <dbReference type="RuleBase" id="RU363079"/>
    </source>
</evidence>
<evidence type="ECO:0000256" key="5">
    <source>
        <dbReference type="ARBA" id="ARBA00022989"/>
    </source>
</evidence>
<dbReference type="PANTHER" id="PTHR10766">
    <property type="entry name" value="TRANSMEMBRANE 9 SUPERFAMILY PROTEIN"/>
    <property type="match status" value="1"/>
</dbReference>
<evidence type="ECO:0000256" key="4">
    <source>
        <dbReference type="ARBA" id="ARBA00022729"/>
    </source>
</evidence>
<feature type="transmembrane region" description="Helical" evidence="7">
    <location>
        <begin position="406"/>
        <end position="431"/>
    </location>
</feature>
<reference evidence="8" key="1">
    <citation type="submission" date="2021-06" db="EMBL/GenBank/DDBJ databases">
        <authorList>
            <person name="Kallberg Y."/>
            <person name="Tangrot J."/>
            <person name="Rosling A."/>
        </authorList>
    </citation>
    <scope>NUCLEOTIDE SEQUENCE</scope>
    <source>
        <strain evidence="8">87-6 pot B 2015</strain>
    </source>
</reference>
<evidence type="ECO:0000313" key="9">
    <source>
        <dbReference type="Proteomes" id="UP000789375"/>
    </source>
</evidence>
<sequence length="596" mass="69104">MLYRYKFWIALLLIYTVFVGADEHSHLYEDGEDVVIWVNTVGPRSNRQETYEYFQLPYCKGIHVAEHHHETLGEALLGTYMLYGITQTTQSMERMELVNSGIERSLQLFFIESLNKKTNCRKKKLPIVLFIEDVKTIYQAISAVNEQNATICEKELTAKDVNLFRYAVVNNYWYQMFLDDLPIWGFVGELDSVSGDVFLYTHREFEMSYNDDKIVQVKLESGSPIKLHWETRDIPSRFSYSVKWVETQDSFDTRFDKLLDTEFFEHKIHWFSIFNSFIMVIFLAGFVSIILLRMLKKDYARYDKEELLGDLDHDLGDEYGWKQVHGDVFRAPRSLLLFSALVGTGHQLAWLTLVIILYTIIGNLYAERATILTASIFFYTLTSVVAGYTSASTYYVYGGRHWIKNVLVTASLWPGILSVITIIINSIAMYYSSSRAIPFTIMLAMFAIWLFLVFPLTLLGTILCRNWASRPSFPCRVNPIPRPIPEKIWYAEPLMVVALGVTACVTIVSTYILLNAEDHRWHWMSFLTCGSTAIYVYLYSIYYYVNRTKMYGLFQTSFYFGNIAIVCFGLFVMLGTVGYFAANKFVKTIYKNVKLD</sequence>
<feature type="transmembrane region" description="Helical" evidence="7">
    <location>
        <begin position="557"/>
        <end position="582"/>
    </location>
</feature>
<dbReference type="EMBL" id="CAJVPP010002021">
    <property type="protein sequence ID" value="CAG8583414.1"/>
    <property type="molecule type" value="Genomic_DNA"/>
</dbReference>
<evidence type="ECO:0000256" key="2">
    <source>
        <dbReference type="ARBA" id="ARBA00005227"/>
    </source>
</evidence>
<feature type="transmembrane region" description="Helical" evidence="7">
    <location>
        <begin position="437"/>
        <end position="468"/>
    </location>
</feature>
<comment type="similarity">
    <text evidence="2 7">Belongs to the nonaspanin (TM9SF) (TC 9.A.2) family.</text>
</comment>
<gene>
    <name evidence="8" type="ORF">FMOSSE_LOCUS8063</name>
</gene>
<evidence type="ECO:0000256" key="1">
    <source>
        <dbReference type="ARBA" id="ARBA00004141"/>
    </source>
</evidence>
<comment type="caution">
    <text evidence="8">The sequence shown here is derived from an EMBL/GenBank/DDBJ whole genome shotgun (WGS) entry which is preliminary data.</text>
</comment>
<feature type="transmembrane region" description="Helical" evidence="7">
    <location>
        <begin position="335"/>
        <end position="361"/>
    </location>
</feature>
<dbReference type="GO" id="GO:0072657">
    <property type="term" value="P:protein localization to membrane"/>
    <property type="evidence" value="ECO:0007669"/>
    <property type="project" value="TreeGrafter"/>
</dbReference>
<dbReference type="InterPro" id="IPR004240">
    <property type="entry name" value="EMP70"/>
</dbReference>
<feature type="transmembrane region" description="Helical" evidence="7">
    <location>
        <begin position="489"/>
        <end position="514"/>
    </location>
</feature>
<keyword evidence="6 7" id="KW-0472">Membrane</keyword>
<feature type="signal peptide" evidence="7">
    <location>
        <begin position="1"/>
        <end position="21"/>
    </location>
</feature>
<keyword evidence="9" id="KW-1185">Reference proteome</keyword>
<feature type="transmembrane region" description="Helical" evidence="7">
    <location>
        <begin position="376"/>
        <end position="397"/>
    </location>
</feature>
<dbReference type="PANTHER" id="PTHR10766:SF41">
    <property type="entry name" value="TRANSMEMBRANE 9 SUPERFAMILY MEMBER 3"/>
    <property type="match status" value="1"/>
</dbReference>
<feature type="chain" id="PRO_5040527934" description="Transmembrane 9 superfamily member" evidence="7">
    <location>
        <begin position="22"/>
        <end position="596"/>
    </location>
</feature>
<feature type="transmembrane region" description="Helical" evidence="7">
    <location>
        <begin position="520"/>
        <end position="545"/>
    </location>
</feature>
<feature type="transmembrane region" description="Helical" evidence="7">
    <location>
        <begin position="268"/>
        <end position="292"/>
    </location>
</feature>
<dbReference type="Proteomes" id="UP000789375">
    <property type="component" value="Unassembled WGS sequence"/>
</dbReference>
<dbReference type="AlphaFoldDB" id="A0A9N9G668"/>
<organism evidence="8 9">
    <name type="scientific">Funneliformis mosseae</name>
    <name type="common">Endomycorrhizal fungus</name>
    <name type="synonym">Glomus mosseae</name>
    <dbReference type="NCBI Taxonomy" id="27381"/>
    <lineage>
        <taxon>Eukaryota</taxon>
        <taxon>Fungi</taxon>
        <taxon>Fungi incertae sedis</taxon>
        <taxon>Mucoromycota</taxon>
        <taxon>Glomeromycotina</taxon>
        <taxon>Glomeromycetes</taxon>
        <taxon>Glomerales</taxon>
        <taxon>Glomeraceae</taxon>
        <taxon>Funneliformis</taxon>
    </lineage>
</organism>
<accession>A0A9N9G668</accession>
<comment type="subcellular location">
    <subcellularLocation>
        <location evidence="1">Membrane</location>
        <topology evidence="1">Multi-pass membrane protein</topology>
    </subcellularLocation>
</comment>
<proteinExistence type="inferred from homology"/>
<keyword evidence="3 7" id="KW-0812">Transmembrane</keyword>
<keyword evidence="4 7" id="KW-0732">Signal</keyword>
<dbReference type="Pfam" id="PF02990">
    <property type="entry name" value="EMP70"/>
    <property type="match status" value="1"/>
</dbReference>
<keyword evidence="5 7" id="KW-1133">Transmembrane helix</keyword>
<evidence type="ECO:0000256" key="3">
    <source>
        <dbReference type="ARBA" id="ARBA00022692"/>
    </source>
</evidence>
<protein>
    <recommendedName>
        <fullName evidence="7">Transmembrane 9 superfamily member</fullName>
    </recommendedName>
</protein>
<dbReference type="GO" id="GO:0016020">
    <property type="term" value="C:membrane"/>
    <property type="evidence" value="ECO:0007669"/>
    <property type="project" value="UniProtKB-SubCell"/>
</dbReference>
<name>A0A9N9G668_FUNMO</name>
<evidence type="ECO:0000313" key="8">
    <source>
        <dbReference type="EMBL" id="CAG8583414.1"/>
    </source>
</evidence>